<organism evidence="1 2">
    <name type="scientific">Citrus sinensis</name>
    <name type="common">Sweet orange</name>
    <name type="synonym">Citrus aurantium var. sinensis</name>
    <dbReference type="NCBI Taxonomy" id="2711"/>
    <lineage>
        <taxon>Eukaryota</taxon>
        <taxon>Viridiplantae</taxon>
        <taxon>Streptophyta</taxon>
        <taxon>Embryophyta</taxon>
        <taxon>Tracheophyta</taxon>
        <taxon>Spermatophyta</taxon>
        <taxon>Magnoliopsida</taxon>
        <taxon>eudicotyledons</taxon>
        <taxon>Gunneridae</taxon>
        <taxon>Pentapetalae</taxon>
        <taxon>rosids</taxon>
        <taxon>malvids</taxon>
        <taxon>Sapindales</taxon>
        <taxon>Rutaceae</taxon>
        <taxon>Aurantioideae</taxon>
        <taxon>Citrus</taxon>
    </lineage>
</organism>
<dbReference type="EMBL" id="CM039172">
    <property type="protein sequence ID" value="KAH9779056.1"/>
    <property type="molecule type" value="Genomic_DNA"/>
</dbReference>
<keyword evidence="2" id="KW-1185">Reference proteome</keyword>
<reference evidence="2" key="1">
    <citation type="journal article" date="2023" name="Hortic. Res.">
        <title>A chromosome-level phased genome enabling allele-level studies in sweet orange: a case study on citrus Huanglongbing tolerance.</title>
        <authorList>
            <person name="Wu B."/>
            <person name="Yu Q."/>
            <person name="Deng Z."/>
            <person name="Duan Y."/>
            <person name="Luo F."/>
            <person name="Gmitter F. Jr."/>
        </authorList>
    </citation>
    <scope>NUCLEOTIDE SEQUENCE [LARGE SCALE GENOMIC DNA]</scope>
    <source>
        <strain evidence="2">cv. Valencia</strain>
    </source>
</reference>
<comment type="caution">
    <text evidence="1">The sequence shown here is derived from an EMBL/GenBank/DDBJ whole genome shotgun (WGS) entry which is preliminary data.</text>
</comment>
<accession>A0ACB8M020</accession>
<name>A0ACB8M020_CITSI</name>
<sequence>MNEEIKAIVKNDTWELTTLPKGHKAIGVKWVYKTKRNAKREIERHKARLVAKGYSQKAGIDYDEVFAPVARLETIRLIISLAAKNKWKIFQMDVKSAFLNGFLEEEVYIEQPLGYVVKGHEDKVLRLKKALYGLKQAPRAWNSRIDKYFQEKCFTKYPYEHAFYVKEKDGDILIVCLYVDDLIFTGSNPSLFEEFKRVMIKEFEMTDIGLMAYYLGIEVKQKEKGIFISQESYAKEILKRFKMNDCKPISTPVECGVKLSKYDEGEDIDPTFFKSLVGSLRYLTCTRPDILYAVGLVSRYMENPKTTHFKAAKRILRYIKGTTNFGLLYSFSNDYKLVGYSDSDWGGDVDDRKSTTGFVFFMGDTAFTWMSKKQPIVTLSTCEAEYVAATSSVCHAIWLRNLLKELSLAQEEPTEICVDNKSAIALSKNPVFHDRSKHIDTRYHFIRECIARKEVQIKTDQRLNEAAQAGNVDALYELIWEDAYLLDQIDQVPFVDTPLHRAASMGHINFALEIMRLKPSFARKQNQYGFCPLHLALQKTHTQMVLRLIDVDRNLIVRLIVNRARDQINARNSKDKTAMDMVKFHLQTKPEFQELKSMVRNAGGREGSSLANVEIADYLKRATFQAALTPSQDLWGNSCSDIDSAKNVTATSINNSQSDQRNPVSSSYEFYDPIIPVISGLFSLSNIIAFSIAMQVINHHLPNGFATTMVYPLAVCFFLLVTGTTPVAVLLFASFTFLFILQRLLYIQLDFSKIRFRRSIWIAEVLGPVLQHYRSFRNEIKAADP</sequence>
<evidence type="ECO:0000313" key="1">
    <source>
        <dbReference type="EMBL" id="KAH9779056.1"/>
    </source>
</evidence>
<dbReference type="Proteomes" id="UP000829398">
    <property type="component" value="Chromosome 3"/>
</dbReference>
<protein>
    <submittedName>
        <fullName evidence="1">Uncharacterized protein</fullName>
    </submittedName>
</protein>
<gene>
    <name evidence="1" type="ORF">KPL71_007572</name>
</gene>
<evidence type="ECO:0000313" key="2">
    <source>
        <dbReference type="Proteomes" id="UP000829398"/>
    </source>
</evidence>
<proteinExistence type="predicted"/>